<feature type="domain" description="RNA polymerase sigma-70 region 4" evidence="8">
    <location>
        <begin position="201"/>
        <end position="249"/>
    </location>
</feature>
<dbReference type="NCBIfam" id="TIGR02937">
    <property type="entry name" value="sigma70-ECF"/>
    <property type="match status" value="1"/>
</dbReference>
<dbReference type="Proteomes" id="UP000196710">
    <property type="component" value="Chromosome"/>
</dbReference>
<evidence type="ECO:0000259" key="8">
    <source>
        <dbReference type="Pfam" id="PF04545"/>
    </source>
</evidence>
<dbReference type="InterPro" id="IPR007624">
    <property type="entry name" value="RNA_pol_sigma70_r3"/>
</dbReference>
<dbReference type="InterPro" id="IPR013324">
    <property type="entry name" value="RNA_pol_sigma_r3/r4-like"/>
</dbReference>
<keyword evidence="2" id="KW-0731">Sigma factor</keyword>
<feature type="domain" description="RNA polymerase sigma-70 region 2" evidence="7">
    <location>
        <begin position="34"/>
        <end position="103"/>
    </location>
</feature>
<dbReference type="Pfam" id="PF04542">
    <property type="entry name" value="Sigma70_r2"/>
    <property type="match status" value="1"/>
</dbReference>
<dbReference type="Pfam" id="PF04539">
    <property type="entry name" value="Sigma70_r3"/>
    <property type="match status" value="1"/>
</dbReference>
<dbReference type="NCBIfam" id="NF005413">
    <property type="entry name" value="PRK06986.1"/>
    <property type="match status" value="1"/>
</dbReference>
<evidence type="ECO:0000256" key="4">
    <source>
        <dbReference type="ARBA" id="ARBA00023163"/>
    </source>
</evidence>
<name>A0A1Z2XT13_9FIRM</name>
<proteinExistence type="predicted"/>
<dbReference type="InterPro" id="IPR014284">
    <property type="entry name" value="RNA_pol_sigma-70_dom"/>
</dbReference>
<dbReference type="EMBL" id="CP065321">
    <property type="protein sequence ID" value="QQR30807.1"/>
    <property type="molecule type" value="Genomic_DNA"/>
</dbReference>
<dbReference type="NCBIfam" id="TIGR02479">
    <property type="entry name" value="FliA_WhiG"/>
    <property type="match status" value="1"/>
</dbReference>
<dbReference type="InterPro" id="IPR007627">
    <property type="entry name" value="RNA_pol_sigma70_r2"/>
</dbReference>
<keyword evidence="11" id="KW-1185">Reference proteome</keyword>
<dbReference type="GO" id="GO:0003677">
    <property type="term" value="F:DNA binding"/>
    <property type="evidence" value="ECO:0007669"/>
    <property type="project" value="UniProtKB-KW"/>
</dbReference>
<dbReference type="InterPro" id="IPR013325">
    <property type="entry name" value="RNA_pol_sigma_r2"/>
</dbReference>
<dbReference type="KEGG" id="amur:ADH66_13315"/>
<dbReference type="GO" id="GO:0016987">
    <property type="term" value="F:sigma factor activity"/>
    <property type="evidence" value="ECO:0007669"/>
    <property type="project" value="UniProtKB-KW"/>
</dbReference>
<dbReference type="CDD" id="cd06171">
    <property type="entry name" value="Sigma70_r4"/>
    <property type="match status" value="1"/>
</dbReference>
<dbReference type="AlphaFoldDB" id="A0A1Z2XT13"/>
<evidence type="ECO:0000256" key="1">
    <source>
        <dbReference type="ARBA" id="ARBA00023015"/>
    </source>
</evidence>
<dbReference type="RefSeq" id="WP_066539725.1">
    <property type="nucleotide sequence ID" value="NZ_CAJTCQ010000005.1"/>
</dbReference>
<evidence type="ECO:0000259" key="7">
    <source>
        <dbReference type="Pfam" id="PF04542"/>
    </source>
</evidence>
<dbReference type="PRINTS" id="PR00046">
    <property type="entry name" value="SIGMA70FCT"/>
</dbReference>
<organism evidence="10 12">
    <name type="scientific">Acutalibacter muris</name>
    <dbReference type="NCBI Taxonomy" id="1796620"/>
    <lineage>
        <taxon>Bacteria</taxon>
        <taxon>Bacillati</taxon>
        <taxon>Bacillota</taxon>
        <taxon>Clostridia</taxon>
        <taxon>Eubacteriales</taxon>
        <taxon>Acutalibacteraceae</taxon>
        <taxon>Acutalibacter</taxon>
    </lineage>
</organism>
<dbReference type="PANTHER" id="PTHR30385">
    <property type="entry name" value="SIGMA FACTOR F FLAGELLAR"/>
    <property type="match status" value="1"/>
</dbReference>
<reference evidence="10 12" key="3">
    <citation type="submission" date="2020-11" db="EMBL/GenBank/DDBJ databases">
        <title>Closed and high quality bacterial genomes of the OMM12 community.</title>
        <authorList>
            <person name="Marbouty M."/>
            <person name="Lamy-Besnier Q."/>
            <person name="Debarbieux L."/>
            <person name="Koszul R."/>
        </authorList>
    </citation>
    <scope>NUCLEOTIDE SEQUENCE [LARGE SCALE GENOMIC DNA]</scope>
    <source>
        <strain evidence="10 12">KB18</strain>
    </source>
</reference>
<keyword evidence="1" id="KW-0805">Transcription regulation</keyword>
<evidence type="ECO:0000313" key="12">
    <source>
        <dbReference type="Proteomes" id="UP000596035"/>
    </source>
</evidence>
<evidence type="ECO:0000259" key="6">
    <source>
        <dbReference type="Pfam" id="PF04539"/>
    </source>
</evidence>
<evidence type="ECO:0000256" key="3">
    <source>
        <dbReference type="ARBA" id="ARBA00023125"/>
    </source>
</evidence>
<keyword evidence="4" id="KW-0804">Transcription</keyword>
<dbReference type="InterPro" id="IPR000943">
    <property type="entry name" value="RNA_pol_sigma70"/>
</dbReference>
<dbReference type="GO" id="GO:0003899">
    <property type="term" value="F:DNA-directed RNA polymerase activity"/>
    <property type="evidence" value="ECO:0007669"/>
    <property type="project" value="InterPro"/>
</dbReference>
<sequence length="259" mass="29374">MTAPLKDRGGGTTEELFALYRESGDQKLKWEIAMRYTGLIKSIALQIRGVFCSFTQLDDIINEGLIVLAEAVDKFDPEKGRFEVYVAKRIRGMIVDLARRQDWVPRTVRQKAQRIERAATELYNETGRYPSDEQIAEHLGMSMGDYQETLANSSLQSILSLQELFDSSDMWPSDPGTEEGAQSSPEQRLMDEELTDTLAKAIGGMKENEQLVLSLYYEKNLKMKDIAAVMDITPPRVSQIHARAVQKLKVLMESYLRGE</sequence>
<dbReference type="InterPro" id="IPR007630">
    <property type="entry name" value="RNA_pol_sigma70_r4"/>
</dbReference>
<keyword evidence="3" id="KW-0238">DNA-binding</keyword>
<dbReference type="PANTHER" id="PTHR30385:SF7">
    <property type="entry name" value="RNA POLYMERASE SIGMA FACTOR FLIA"/>
    <property type="match status" value="1"/>
</dbReference>
<dbReference type="GO" id="GO:0006352">
    <property type="term" value="P:DNA-templated transcription initiation"/>
    <property type="evidence" value="ECO:0007669"/>
    <property type="project" value="InterPro"/>
</dbReference>
<evidence type="ECO:0000313" key="10">
    <source>
        <dbReference type="EMBL" id="QQR30807.1"/>
    </source>
</evidence>
<dbReference type="EMBL" id="CP021422">
    <property type="protein sequence ID" value="ASB41545.1"/>
    <property type="molecule type" value="Genomic_DNA"/>
</dbReference>
<dbReference type="SUPFAM" id="SSF88946">
    <property type="entry name" value="Sigma2 domain of RNA polymerase sigma factors"/>
    <property type="match status" value="1"/>
</dbReference>
<evidence type="ECO:0000256" key="2">
    <source>
        <dbReference type="ARBA" id="ARBA00023082"/>
    </source>
</evidence>
<reference evidence="11" key="2">
    <citation type="submission" date="2017-05" db="EMBL/GenBank/DDBJ databases">
        <title>Improved OligoMM genomes.</title>
        <authorList>
            <person name="Garzetti D."/>
        </authorList>
    </citation>
    <scope>NUCLEOTIDE SEQUENCE [LARGE SCALE GENOMIC DNA]</scope>
    <source>
        <strain evidence="11">KB18</strain>
    </source>
</reference>
<evidence type="ECO:0000313" key="9">
    <source>
        <dbReference type="EMBL" id="ASB41545.1"/>
    </source>
</evidence>
<dbReference type="Gene3D" id="1.20.140.160">
    <property type="match status" value="1"/>
</dbReference>
<dbReference type="Pfam" id="PF04545">
    <property type="entry name" value="Sigma70_r4"/>
    <property type="match status" value="1"/>
</dbReference>
<feature type="region of interest" description="Disordered" evidence="5">
    <location>
        <begin position="169"/>
        <end position="189"/>
    </location>
</feature>
<reference evidence="9" key="1">
    <citation type="journal article" date="2017" name="Genome Announc.">
        <title>High-Quality Whole-Genome Sequences of the Oligo-Mouse-Microbiota Bacterial Community.</title>
        <authorList>
            <person name="Garzetti D."/>
            <person name="Brugiroux S."/>
            <person name="Bunk B."/>
            <person name="Pukall R."/>
            <person name="McCoy K.D."/>
            <person name="Macpherson A.J."/>
            <person name="Stecher B."/>
        </authorList>
    </citation>
    <scope>NUCLEOTIDE SEQUENCE</scope>
    <source>
        <strain evidence="9">KB18</strain>
    </source>
</reference>
<dbReference type="Gene3D" id="1.10.1740.10">
    <property type="match status" value="1"/>
</dbReference>
<dbReference type="InterPro" id="IPR012845">
    <property type="entry name" value="RNA_pol_sigma_FliA_WhiG"/>
</dbReference>
<protein>
    <submittedName>
        <fullName evidence="10">FliA/WhiG family RNA polymerase sigma factor</fullName>
    </submittedName>
</protein>
<evidence type="ECO:0000313" key="11">
    <source>
        <dbReference type="Proteomes" id="UP000196710"/>
    </source>
</evidence>
<dbReference type="SUPFAM" id="SSF88659">
    <property type="entry name" value="Sigma3 and sigma4 domains of RNA polymerase sigma factors"/>
    <property type="match status" value="2"/>
</dbReference>
<accession>A0A1Z2XT13</accession>
<dbReference type="Proteomes" id="UP000596035">
    <property type="component" value="Chromosome"/>
</dbReference>
<evidence type="ECO:0000256" key="5">
    <source>
        <dbReference type="SAM" id="MobiDB-lite"/>
    </source>
</evidence>
<gene>
    <name evidence="9" type="ORF">ADH66_13315</name>
    <name evidence="10" type="ORF">I5Q82_03655</name>
</gene>
<feature type="domain" description="RNA polymerase sigma-70 region 3" evidence="6">
    <location>
        <begin position="111"/>
        <end position="163"/>
    </location>
</feature>